<reference evidence="2 3" key="1">
    <citation type="submission" date="2016-12" db="EMBL/GenBank/DDBJ databases">
        <authorList>
            <person name="Song W.-J."/>
            <person name="Kurnit D.M."/>
        </authorList>
    </citation>
    <scope>NUCLEOTIDE SEQUENCE [LARGE SCALE GENOMIC DNA]</scope>
    <source>
        <strain evidence="2 3">175</strain>
    </source>
</reference>
<sequence length="142" mass="14859">MNQTPALLALLLSVGCAQAGEDAGRIALGADQTLRLDVVAQTEVAGSCDVLLGFLDGAGNLMRDTAGHTLSKRVHLAPGQADYLEIRGRELSDQARAELAPAIQVEPENGKDGCPGVMARVEVLDAKAYHTAMGAQDRLPLN</sequence>
<feature type="chain" id="PRO_5012757419" evidence="1">
    <location>
        <begin position="20"/>
        <end position="142"/>
    </location>
</feature>
<protein>
    <submittedName>
        <fullName evidence="2">Uncharacterized protein</fullName>
    </submittedName>
</protein>
<keyword evidence="1" id="KW-0732">Signal</keyword>
<dbReference type="Proteomes" id="UP000192923">
    <property type="component" value="Unassembled WGS sequence"/>
</dbReference>
<evidence type="ECO:0000313" key="2">
    <source>
        <dbReference type="EMBL" id="SMF97541.1"/>
    </source>
</evidence>
<organism evidence="2 3">
    <name type="scientific">Methylomagnum ishizawai</name>
    <dbReference type="NCBI Taxonomy" id="1760988"/>
    <lineage>
        <taxon>Bacteria</taxon>
        <taxon>Pseudomonadati</taxon>
        <taxon>Pseudomonadota</taxon>
        <taxon>Gammaproteobacteria</taxon>
        <taxon>Methylococcales</taxon>
        <taxon>Methylococcaceae</taxon>
        <taxon>Methylomagnum</taxon>
    </lineage>
</organism>
<feature type="signal peptide" evidence="1">
    <location>
        <begin position="1"/>
        <end position="19"/>
    </location>
</feature>
<evidence type="ECO:0000313" key="3">
    <source>
        <dbReference type="Proteomes" id="UP000192923"/>
    </source>
</evidence>
<dbReference type="AlphaFoldDB" id="A0A1Y6D4M7"/>
<dbReference type="STRING" id="1760988.SAMN02949497_0111"/>
<evidence type="ECO:0000256" key="1">
    <source>
        <dbReference type="SAM" id="SignalP"/>
    </source>
</evidence>
<proteinExistence type="predicted"/>
<gene>
    <name evidence="2" type="ORF">SAMN02949497_0111</name>
</gene>
<dbReference type="RefSeq" id="WP_085216569.1">
    <property type="nucleotide sequence ID" value="NZ_FXAM01000003.1"/>
</dbReference>
<keyword evidence="3" id="KW-1185">Reference proteome</keyword>
<dbReference type="EMBL" id="FXAM01000003">
    <property type="protein sequence ID" value="SMF97541.1"/>
    <property type="molecule type" value="Genomic_DNA"/>
</dbReference>
<accession>A0A1Y6D4M7</accession>
<name>A0A1Y6D4M7_9GAMM</name>